<proteinExistence type="predicted"/>
<dbReference type="Gene3D" id="1.10.3210.10">
    <property type="entry name" value="Hypothetical protein af1432"/>
    <property type="match status" value="1"/>
</dbReference>
<comment type="caution">
    <text evidence="1">The sequence shown here is derived from an EMBL/GenBank/DDBJ whole genome shotgun (WGS) entry which is preliminary data.</text>
</comment>
<protein>
    <submittedName>
        <fullName evidence="1">GTP pyrophosphokinase</fullName>
    </submittedName>
</protein>
<dbReference type="SUPFAM" id="SSF109604">
    <property type="entry name" value="HD-domain/PDEase-like"/>
    <property type="match status" value="1"/>
</dbReference>
<evidence type="ECO:0000313" key="2">
    <source>
        <dbReference type="Proteomes" id="UP000189670"/>
    </source>
</evidence>
<dbReference type="EMBL" id="ATBP01002464">
    <property type="protein sequence ID" value="ETR65831.1"/>
    <property type="molecule type" value="Genomic_DNA"/>
</dbReference>
<reference evidence="2" key="1">
    <citation type="submission" date="2012-11" db="EMBL/GenBank/DDBJ databases">
        <authorList>
            <person name="Lucero-Rivera Y.E."/>
            <person name="Tovar-Ramirez D."/>
        </authorList>
    </citation>
    <scope>NUCLEOTIDE SEQUENCE [LARGE SCALE GENOMIC DNA]</scope>
    <source>
        <strain evidence="2">Araruama</strain>
    </source>
</reference>
<accession>A0A1V1NTD6</accession>
<organism evidence="1 2">
    <name type="scientific">Candidatus Magnetoglobus multicellularis str. Araruama</name>
    <dbReference type="NCBI Taxonomy" id="890399"/>
    <lineage>
        <taxon>Bacteria</taxon>
        <taxon>Pseudomonadati</taxon>
        <taxon>Thermodesulfobacteriota</taxon>
        <taxon>Desulfobacteria</taxon>
        <taxon>Desulfobacterales</taxon>
        <taxon>Desulfobacteraceae</taxon>
        <taxon>Candidatus Magnetoglobus</taxon>
    </lineage>
</organism>
<dbReference type="AlphaFoldDB" id="A0A1V1NTD6"/>
<sequence>MHLIEKALKIALNVHVGQKDKGNQPYILHPLRLMKKMDSDITKAAALLHDVLEDSDMDVADLANQGIDADIIEIVKLLTKNTHESYETYIDRISTNSIATKIKIADLEDNMNILRLDSIDQKILVV</sequence>
<dbReference type="Proteomes" id="UP000189670">
    <property type="component" value="Unassembled WGS sequence"/>
</dbReference>
<evidence type="ECO:0000313" key="1">
    <source>
        <dbReference type="EMBL" id="ETR65831.1"/>
    </source>
</evidence>
<dbReference type="GO" id="GO:0016301">
    <property type="term" value="F:kinase activity"/>
    <property type="evidence" value="ECO:0007669"/>
    <property type="project" value="UniProtKB-KW"/>
</dbReference>
<keyword evidence="1" id="KW-0808">Transferase</keyword>
<name>A0A1V1NTD6_9BACT</name>
<keyword evidence="1" id="KW-0418">Kinase</keyword>
<gene>
    <name evidence="1" type="primary">relA</name>
    <name evidence="1" type="ORF">OMM_13651</name>
</gene>